<dbReference type="EMBL" id="JANPWB010000011">
    <property type="protein sequence ID" value="KAJ1127150.1"/>
    <property type="molecule type" value="Genomic_DNA"/>
</dbReference>
<proteinExistence type="predicted"/>
<protein>
    <submittedName>
        <fullName evidence="2">Uncharacterized protein</fullName>
    </submittedName>
</protein>
<organism evidence="2 3">
    <name type="scientific">Pleurodeles waltl</name>
    <name type="common">Iberian ribbed newt</name>
    <dbReference type="NCBI Taxonomy" id="8319"/>
    <lineage>
        <taxon>Eukaryota</taxon>
        <taxon>Metazoa</taxon>
        <taxon>Chordata</taxon>
        <taxon>Craniata</taxon>
        <taxon>Vertebrata</taxon>
        <taxon>Euteleostomi</taxon>
        <taxon>Amphibia</taxon>
        <taxon>Batrachia</taxon>
        <taxon>Caudata</taxon>
        <taxon>Salamandroidea</taxon>
        <taxon>Salamandridae</taxon>
        <taxon>Pleurodelinae</taxon>
        <taxon>Pleurodeles</taxon>
    </lineage>
</organism>
<feature type="compositionally biased region" description="Low complexity" evidence="1">
    <location>
        <begin position="14"/>
        <end position="26"/>
    </location>
</feature>
<accession>A0AAV7PJ77</accession>
<dbReference type="AlphaFoldDB" id="A0AAV7PJ77"/>
<keyword evidence="3" id="KW-1185">Reference proteome</keyword>
<gene>
    <name evidence="2" type="ORF">NDU88_005553</name>
</gene>
<feature type="region of interest" description="Disordered" evidence="1">
    <location>
        <begin position="1"/>
        <end position="83"/>
    </location>
</feature>
<comment type="caution">
    <text evidence="2">The sequence shown here is derived from an EMBL/GenBank/DDBJ whole genome shotgun (WGS) entry which is preliminary data.</text>
</comment>
<evidence type="ECO:0000313" key="2">
    <source>
        <dbReference type="EMBL" id="KAJ1127150.1"/>
    </source>
</evidence>
<evidence type="ECO:0000313" key="3">
    <source>
        <dbReference type="Proteomes" id="UP001066276"/>
    </source>
</evidence>
<dbReference type="Proteomes" id="UP001066276">
    <property type="component" value="Chromosome 7"/>
</dbReference>
<sequence>MSRKESPPQGTLRRGGMPRCRPRGQPTAALPSGVPPISPLGGAGLSGPAQLVRCPHCGNAHAGSHAQSHGAARRGTPMKGGDP</sequence>
<feature type="compositionally biased region" description="Low complexity" evidence="1">
    <location>
        <begin position="60"/>
        <end position="70"/>
    </location>
</feature>
<name>A0AAV7PJ77_PLEWA</name>
<reference evidence="2" key="1">
    <citation type="journal article" date="2022" name="bioRxiv">
        <title>Sequencing and chromosome-scale assembly of the giantPleurodeles waltlgenome.</title>
        <authorList>
            <person name="Brown T."/>
            <person name="Elewa A."/>
            <person name="Iarovenko S."/>
            <person name="Subramanian E."/>
            <person name="Araus A.J."/>
            <person name="Petzold A."/>
            <person name="Susuki M."/>
            <person name="Suzuki K.-i.T."/>
            <person name="Hayashi T."/>
            <person name="Toyoda A."/>
            <person name="Oliveira C."/>
            <person name="Osipova E."/>
            <person name="Leigh N.D."/>
            <person name="Simon A."/>
            <person name="Yun M.H."/>
        </authorList>
    </citation>
    <scope>NUCLEOTIDE SEQUENCE</scope>
    <source>
        <strain evidence="2">20211129_DDA</strain>
        <tissue evidence="2">Liver</tissue>
    </source>
</reference>
<evidence type="ECO:0000256" key="1">
    <source>
        <dbReference type="SAM" id="MobiDB-lite"/>
    </source>
</evidence>